<evidence type="ECO:0000313" key="6">
    <source>
        <dbReference type="EMBL" id="MVN21150.1"/>
    </source>
</evidence>
<dbReference type="AlphaFoldDB" id="A0A7K1SVR6"/>
<protein>
    <submittedName>
        <fullName evidence="6">C-type cytochrome</fullName>
    </submittedName>
</protein>
<comment type="caution">
    <text evidence="6">The sequence shown here is derived from an EMBL/GenBank/DDBJ whole genome shotgun (WGS) entry which is preliminary data.</text>
</comment>
<evidence type="ECO:0000259" key="5">
    <source>
        <dbReference type="PROSITE" id="PS51007"/>
    </source>
</evidence>
<name>A0A7K1SVR6_9SPHI</name>
<organism evidence="6 7">
    <name type="scientific">Mucilaginibacter arboris</name>
    <dbReference type="NCBI Taxonomy" id="2682090"/>
    <lineage>
        <taxon>Bacteria</taxon>
        <taxon>Pseudomonadati</taxon>
        <taxon>Bacteroidota</taxon>
        <taxon>Sphingobacteriia</taxon>
        <taxon>Sphingobacteriales</taxon>
        <taxon>Sphingobacteriaceae</taxon>
        <taxon>Mucilaginibacter</taxon>
    </lineage>
</organism>
<dbReference type="RefSeq" id="WP_157565271.1">
    <property type="nucleotide sequence ID" value="NZ_WPIK01000005.1"/>
</dbReference>
<dbReference type="EMBL" id="WPIK01000005">
    <property type="protein sequence ID" value="MVN21150.1"/>
    <property type="molecule type" value="Genomic_DNA"/>
</dbReference>
<evidence type="ECO:0000256" key="2">
    <source>
        <dbReference type="ARBA" id="ARBA00022723"/>
    </source>
</evidence>
<gene>
    <name evidence="6" type="ORF">GO621_06340</name>
</gene>
<dbReference type="Gene3D" id="1.10.760.10">
    <property type="entry name" value="Cytochrome c-like domain"/>
    <property type="match status" value="1"/>
</dbReference>
<sequence>MTENILAMNKFKILSIIAVVTVVSVLLTACGKDKRSTGWEYAPNMYEHIAYDPDQPNTNFKDGKTAQLPPAGTIPIGFVRFDYPNTKEGYERASVEVVNKYIATKQSLADGKILFEHFCSPCHGIQGQGDGLVVQHGFPAPPSYSKGNSSRGGAMKDLTDGKIYHTITYGLNAMGSYASQLAPDERWKVVLYVHQLQKL</sequence>
<dbReference type="PROSITE" id="PS51007">
    <property type="entry name" value="CYTC"/>
    <property type="match status" value="1"/>
</dbReference>
<dbReference type="GO" id="GO:0046872">
    <property type="term" value="F:metal ion binding"/>
    <property type="evidence" value="ECO:0007669"/>
    <property type="project" value="UniProtKB-KW"/>
</dbReference>
<keyword evidence="1 4" id="KW-0349">Heme</keyword>
<dbReference type="InterPro" id="IPR009056">
    <property type="entry name" value="Cyt_c-like_dom"/>
</dbReference>
<evidence type="ECO:0000256" key="1">
    <source>
        <dbReference type="ARBA" id="ARBA00022617"/>
    </source>
</evidence>
<keyword evidence="7" id="KW-1185">Reference proteome</keyword>
<dbReference type="GO" id="GO:0020037">
    <property type="term" value="F:heme binding"/>
    <property type="evidence" value="ECO:0007669"/>
    <property type="project" value="InterPro"/>
</dbReference>
<proteinExistence type="predicted"/>
<dbReference type="PANTHER" id="PTHR40394">
    <property type="entry name" value="LIPOPROTEIN-RELATED"/>
    <property type="match status" value="1"/>
</dbReference>
<keyword evidence="3 4" id="KW-0408">Iron</keyword>
<dbReference type="GO" id="GO:0009055">
    <property type="term" value="F:electron transfer activity"/>
    <property type="evidence" value="ECO:0007669"/>
    <property type="project" value="InterPro"/>
</dbReference>
<evidence type="ECO:0000256" key="4">
    <source>
        <dbReference type="PROSITE-ProRule" id="PRU00433"/>
    </source>
</evidence>
<reference evidence="6 7" key="1">
    <citation type="submission" date="2019-12" db="EMBL/GenBank/DDBJ databases">
        <title>Mucilaginibacter sp. HMF7410 genome sequencing and assembly.</title>
        <authorList>
            <person name="Kang H."/>
            <person name="Cha I."/>
            <person name="Kim H."/>
            <person name="Joh K."/>
        </authorList>
    </citation>
    <scope>NUCLEOTIDE SEQUENCE [LARGE SCALE GENOMIC DNA]</scope>
    <source>
        <strain evidence="6 7">HMF7410</strain>
    </source>
</reference>
<evidence type="ECO:0000313" key="7">
    <source>
        <dbReference type="Proteomes" id="UP000462014"/>
    </source>
</evidence>
<dbReference type="InterPro" id="IPR036909">
    <property type="entry name" value="Cyt_c-like_dom_sf"/>
</dbReference>
<dbReference type="SUPFAM" id="SSF46626">
    <property type="entry name" value="Cytochrome c"/>
    <property type="match status" value="1"/>
</dbReference>
<dbReference type="Pfam" id="PF13442">
    <property type="entry name" value="Cytochrome_CBB3"/>
    <property type="match status" value="1"/>
</dbReference>
<accession>A0A7K1SVR6</accession>
<feature type="domain" description="Cytochrome c" evidence="5">
    <location>
        <begin position="106"/>
        <end position="197"/>
    </location>
</feature>
<dbReference type="PANTHER" id="PTHR40394:SF2">
    <property type="entry name" value="QUINOL:CYTOCHROME C OXIDOREDUCTASE MEMBRANE PROTEIN"/>
    <property type="match status" value="1"/>
</dbReference>
<dbReference type="Proteomes" id="UP000462014">
    <property type="component" value="Unassembled WGS sequence"/>
</dbReference>
<keyword evidence="2 4" id="KW-0479">Metal-binding</keyword>
<evidence type="ECO:0000256" key="3">
    <source>
        <dbReference type="ARBA" id="ARBA00023004"/>
    </source>
</evidence>